<keyword evidence="3" id="KW-1185">Reference proteome</keyword>
<accession>A0A6H5IV79</accession>
<reference evidence="2 3" key="1">
    <citation type="submission" date="2020-02" db="EMBL/GenBank/DDBJ databases">
        <authorList>
            <person name="Ferguson B K."/>
        </authorList>
    </citation>
    <scope>NUCLEOTIDE SEQUENCE [LARGE SCALE GENOMIC DNA]</scope>
</reference>
<evidence type="ECO:0000313" key="3">
    <source>
        <dbReference type="Proteomes" id="UP000479190"/>
    </source>
</evidence>
<evidence type="ECO:0000256" key="1">
    <source>
        <dbReference type="SAM" id="SignalP"/>
    </source>
</evidence>
<organism evidence="2 3">
    <name type="scientific">Trichogramma brassicae</name>
    <dbReference type="NCBI Taxonomy" id="86971"/>
    <lineage>
        <taxon>Eukaryota</taxon>
        <taxon>Metazoa</taxon>
        <taxon>Ecdysozoa</taxon>
        <taxon>Arthropoda</taxon>
        <taxon>Hexapoda</taxon>
        <taxon>Insecta</taxon>
        <taxon>Pterygota</taxon>
        <taxon>Neoptera</taxon>
        <taxon>Endopterygota</taxon>
        <taxon>Hymenoptera</taxon>
        <taxon>Apocrita</taxon>
        <taxon>Proctotrupomorpha</taxon>
        <taxon>Chalcidoidea</taxon>
        <taxon>Trichogrammatidae</taxon>
        <taxon>Trichogramma</taxon>
    </lineage>
</organism>
<sequence length="64" mass="7355">MMYRCSSTQHWLAVFVNLGHVIVAAANYKLKECSITTSVFGYIFYAIRQKTLDFFGSKDVQEIL</sequence>
<name>A0A6H5IV79_9HYME</name>
<feature type="signal peptide" evidence="1">
    <location>
        <begin position="1"/>
        <end position="26"/>
    </location>
</feature>
<evidence type="ECO:0000313" key="2">
    <source>
        <dbReference type="EMBL" id="CAB0042284.1"/>
    </source>
</evidence>
<feature type="non-terminal residue" evidence="2">
    <location>
        <position position="64"/>
    </location>
</feature>
<dbReference type="EMBL" id="CADCXV010001182">
    <property type="protein sequence ID" value="CAB0042284.1"/>
    <property type="molecule type" value="Genomic_DNA"/>
</dbReference>
<dbReference type="Proteomes" id="UP000479190">
    <property type="component" value="Unassembled WGS sequence"/>
</dbReference>
<protein>
    <submittedName>
        <fullName evidence="2">Uncharacterized protein</fullName>
    </submittedName>
</protein>
<keyword evidence="1" id="KW-0732">Signal</keyword>
<dbReference type="AlphaFoldDB" id="A0A6H5IV79"/>
<proteinExistence type="predicted"/>
<gene>
    <name evidence="2" type="ORF">TBRA_LOCUS13911</name>
</gene>
<feature type="chain" id="PRO_5026330520" evidence="1">
    <location>
        <begin position="27"/>
        <end position="64"/>
    </location>
</feature>